<dbReference type="Gene3D" id="1.25.40.20">
    <property type="entry name" value="Ankyrin repeat-containing domain"/>
    <property type="match status" value="6"/>
</dbReference>
<dbReference type="SMART" id="SM00248">
    <property type="entry name" value="ANK"/>
    <property type="match status" value="18"/>
</dbReference>
<proteinExistence type="predicted"/>
<dbReference type="InterPro" id="IPR002110">
    <property type="entry name" value="Ankyrin_rpt"/>
</dbReference>
<dbReference type="EMBL" id="CAMXCT010000890">
    <property type="protein sequence ID" value="CAI3984467.1"/>
    <property type="molecule type" value="Genomic_DNA"/>
</dbReference>
<feature type="repeat" description="ANK" evidence="3">
    <location>
        <begin position="263"/>
        <end position="295"/>
    </location>
</feature>
<feature type="repeat" description="ANK" evidence="3">
    <location>
        <begin position="644"/>
        <end position="671"/>
    </location>
</feature>
<dbReference type="OrthoDB" id="194358at2759"/>
<dbReference type="Pfam" id="PF12796">
    <property type="entry name" value="Ank_2"/>
    <property type="match status" value="6"/>
</dbReference>
<dbReference type="PROSITE" id="PS50297">
    <property type="entry name" value="ANK_REP_REGION"/>
    <property type="match status" value="10"/>
</dbReference>
<dbReference type="EMBL" id="CAMXCT030000890">
    <property type="protein sequence ID" value="CAL4771779.1"/>
    <property type="molecule type" value="Genomic_DNA"/>
</dbReference>
<dbReference type="InterPro" id="IPR036770">
    <property type="entry name" value="Ankyrin_rpt-contain_sf"/>
</dbReference>
<dbReference type="Proteomes" id="UP001152797">
    <property type="component" value="Unassembled WGS sequence"/>
</dbReference>
<reference evidence="4" key="1">
    <citation type="submission" date="2022-10" db="EMBL/GenBank/DDBJ databases">
        <authorList>
            <person name="Chen Y."/>
            <person name="Dougan E. K."/>
            <person name="Chan C."/>
            <person name="Rhodes N."/>
            <person name="Thang M."/>
        </authorList>
    </citation>
    <scope>NUCLEOTIDE SEQUENCE</scope>
</reference>
<feature type="repeat" description="ANK" evidence="3">
    <location>
        <begin position="164"/>
        <end position="196"/>
    </location>
</feature>
<feature type="repeat" description="ANK" evidence="3">
    <location>
        <begin position="296"/>
        <end position="322"/>
    </location>
</feature>
<reference evidence="5 6" key="2">
    <citation type="submission" date="2024-05" db="EMBL/GenBank/DDBJ databases">
        <authorList>
            <person name="Chen Y."/>
            <person name="Shah S."/>
            <person name="Dougan E. K."/>
            <person name="Thang M."/>
            <person name="Chan C."/>
        </authorList>
    </citation>
    <scope>NUCLEOTIDE SEQUENCE [LARGE SCALE GENOMIC DNA]</scope>
</reference>
<name>A0A9P1C2V0_9DINO</name>
<gene>
    <name evidence="4" type="ORF">C1SCF055_LOCUS11997</name>
</gene>
<feature type="repeat" description="ANK" evidence="3">
    <location>
        <begin position="329"/>
        <end position="350"/>
    </location>
</feature>
<accession>A0A9P1C2V0</accession>
<evidence type="ECO:0000256" key="3">
    <source>
        <dbReference type="PROSITE-ProRule" id="PRU00023"/>
    </source>
</evidence>
<dbReference type="InterPro" id="IPR051165">
    <property type="entry name" value="Multifunctional_ANK_Repeat"/>
</dbReference>
<dbReference type="SUPFAM" id="SSF48403">
    <property type="entry name" value="Ankyrin repeat"/>
    <property type="match status" value="2"/>
</dbReference>
<keyword evidence="1" id="KW-0677">Repeat</keyword>
<feature type="repeat" description="ANK" evidence="3">
    <location>
        <begin position="442"/>
        <end position="474"/>
    </location>
</feature>
<dbReference type="PANTHER" id="PTHR24123">
    <property type="entry name" value="ANKYRIN REPEAT-CONTAINING"/>
    <property type="match status" value="1"/>
</dbReference>
<sequence>MRFEAESSHRMAAGETLLHKACQSDHAAAAALIALGPHTGPRQLIRDETGLLLVDHAILNGNRSTAAAALRGVPLEELNTLSLLLLPLLLQTGNLEPPDQASLNAGLRAAAASGRDAAVDLLLKNKAEVNSEQEDGATALVLASRPGHVNVARRLLGAGAHPDPNRSPLRMAAKSGRLELVKLLLQYRADVEASNVKKGGTPLFLASKGGHLDCMEDGLEELMKARAMLTGKDWSPLHAAVQSGKEAVHLLLTARASPSVPAQTWAPLHEAARRRSASITELLLNHGSAVDATTADGATALHVAVQQGHEETAQVLLSRGASAGCIASSGATPLHYAVQLGHLHLTQLLLVGKNADPDQSMVDTSGTESGCRPLHFAAQLGFQEILRALLAARASTDTEMRGGFTPLALAARAGHMTCCNLLLESSESRLGGKRAIDAITAMGWTPLHLACKAGQPAVARALIELGASVNILSKRGRTPLMVAVEAGHFDIVKLLVRFGADLDATMPGNWTALHLACMVPRNGQMVRFLLQHTQLRSTDEGWMPLHSAVHSGDESNVKAVLEVQPMTEAPGQVPPLHLAAEAGHASLVRLLLERGASVDAPASHDITALHLAAGAGGSPQPATAAEVAEVLLAHGAAVDLVMEGGATPLMVAARLGRSSVVKVLLQYGADVFSKLPSGWCSFLLAVRNGHAEVVRMLVRPEHQQVKTPAGRTPIQCAKKYGHSEAEQVLRELLGES</sequence>
<dbReference type="Pfam" id="PF00023">
    <property type="entry name" value="Ank"/>
    <property type="match status" value="1"/>
</dbReference>
<keyword evidence="2 3" id="KW-0040">ANK repeat</keyword>
<evidence type="ECO:0000313" key="6">
    <source>
        <dbReference type="Proteomes" id="UP001152797"/>
    </source>
</evidence>
<feature type="repeat" description="ANK" evidence="3">
    <location>
        <begin position="571"/>
        <end position="603"/>
    </location>
</feature>
<dbReference type="AlphaFoldDB" id="A0A9P1C2V0"/>
<evidence type="ECO:0000313" key="5">
    <source>
        <dbReference type="EMBL" id="CAL4771779.1"/>
    </source>
</evidence>
<dbReference type="PRINTS" id="PR01415">
    <property type="entry name" value="ANKYRIN"/>
</dbReference>
<keyword evidence="6" id="KW-1185">Reference proteome</keyword>
<feature type="repeat" description="ANK" evidence="3">
    <location>
        <begin position="135"/>
        <end position="167"/>
    </location>
</feature>
<comment type="caution">
    <text evidence="4">The sequence shown here is derived from an EMBL/GenBank/DDBJ whole genome shotgun (WGS) entry which is preliminary data.</text>
</comment>
<evidence type="ECO:0000313" key="4">
    <source>
        <dbReference type="EMBL" id="CAI3984467.1"/>
    </source>
</evidence>
<feature type="repeat" description="ANK" evidence="3">
    <location>
        <begin position="475"/>
        <end position="507"/>
    </location>
</feature>
<protein>
    <submittedName>
        <fullName evidence="5">Succinate dehydrogenase [ubiquinone] iron-sulfur subunit, mitochondrial</fullName>
    </submittedName>
</protein>
<feature type="repeat" description="ANK" evidence="3">
    <location>
        <begin position="604"/>
        <end position="643"/>
    </location>
</feature>
<dbReference type="PANTHER" id="PTHR24123:SF33">
    <property type="entry name" value="PROTEIN HOS4"/>
    <property type="match status" value="1"/>
</dbReference>
<feature type="repeat" description="ANK" evidence="3">
    <location>
        <begin position="369"/>
        <end position="401"/>
    </location>
</feature>
<evidence type="ECO:0000256" key="2">
    <source>
        <dbReference type="ARBA" id="ARBA00023043"/>
    </source>
</evidence>
<dbReference type="PROSITE" id="PS50088">
    <property type="entry name" value="ANK_REPEAT"/>
    <property type="match status" value="11"/>
</dbReference>
<dbReference type="EMBL" id="CAMXCT020000890">
    <property type="protein sequence ID" value="CAL1137842.1"/>
    <property type="molecule type" value="Genomic_DNA"/>
</dbReference>
<organism evidence="4">
    <name type="scientific">Cladocopium goreaui</name>
    <dbReference type="NCBI Taxonomy" id="2562237"/>
    <lineage>
        <taxon>Eukaryota</taxon>
        <taxon>Sar</taxon>
        <taxon>Alveolata</taxon>
        <taxon>Dinophyceae</taxon>
        <taxon>Suessiales</taxon>
        <taxon>Symbiodiniaceae</taxon>
        <taxon>Cladocopium</taxon>
    </lineage>
</organism>
<evidence type="ECO:0000256" key="1">
    <source>
        <dbReference type="ARBA" id="ARBA00022737"/>
    </source>
</evidence>